<dbReference type="InterPro" id="IPR039420">
    <property type="entry name" value="WalR-like"/>
</dbReference>
<evidence type="ECO:0000256" key="3">
    <source>
        <dbReference type="PROSITE-ProRule" id="PRU00169"/>
    </source>
</evidence>
<dbReference type="SMART" id="SM00421">
    <property type="entry name" value="HTH_LUXR"/>
    <property type="match status" value="1"/>
</dbReference>
<dbReference type="EMBL" id="RYFG02000076">
    <property type="protein sequence ID" value="TRW97090.1"/>
    <property type="molecule type" value="Genomic_DNA"/>
</dbReference>
<dbReference type="SUPFAM" id="SSF52172">
    <property type="entry name" value="CheY-like"/>
    <property type="match status" value="1"/>
</dbReference>
<evidence type="ECO:0000313" key="6">
    <source>
        <dbReference type="EMBL" id="TRW97090.1"/>
    </source>
</evidence>
<dbReference type="InterPro" id="IPR000792">
    <property type="entry name" value="Tscrpt_reg_LuxR_C"/>
</dbReference>
<dbReference type="CDD" id="cd17535">
    <property type="entry name" value="REC_NarL-like"/>
    <property type="match status" value="1"/>
</dbReference>
<dbReference type="RefSeq" id="WP_127030245.1">
    <property type="nucleotide sequence ID" value="NZ_RYFG02000076.1"/>
</dbReference>
<feature type="domain" description="HTH luxR-type" evidence="4">
    <location>
        <begin position="150"/>
        <end position="215"/>
    </location>
</feature>
<evidence type="ECO:0000256" key="1">
    <source>
        <dbReference type="ARBA" id="ARBA00022553"/>
    </source>
</evidence>
<evidence type="ECO:0000259" key="5">
    <source>
        <dbReference type="PROSITE" id="PS50110"/>
    </source>
</evidence>
<reference evidence="6 7" key="1">
    <citation type="journal article" date="2019" name="Antonie Van Leeuwenhoek">
        <title>Description of 'Ca. Methylobacter oryzae' KRF1, a novel species from the environmentally important Methylobacter clade 2.</title>
        <authorList>
            <person name="Khatri K."/>
            <person name="Mohite J.A."/>
            <person name="Pandit P.S."/>
            <person name="Bahulikar R."/>
            <person name="Rahalkar M.C."/>
        </authorList>
    </citation>
    <scope>NUCLEOTIDE SEQUENCE [LARGE SCALE GENOMIC DNA]</scope>
    <source>
        <strain evidence="6 7">KRF1</strain>
    </source>
</reference>
<feature type="domain" description="Response regulatory" evidence="5">
    <location>
        <begin position="9"/>
        <end position="125"/>
    </location>
</feature>
<evidence type="ECO:0000259" key="4">
    <source>
        <dbReference type="PROSITE" id="PS50043"/>
    </source>
</evidence>
<evidence type="ECO:0000313" key="7">
    <source>
        <dbReference type="Proteomes" id="UP000733744"/>
    </source>
</evidence>
<proteinExistence type="predicted"/>
<dbReference type="PROSITE" id="PS50110">
    <property type="entry name" value="RESPONSE_REGULATORY"/>
    <property type="match status" value="1"/>
</dbReference>
<dbReference type="InterPro" id="IPR016032">
    <property type="entry name" value="Sig_transdc_resp-reg_C-effctor"/>
</dbReference>
<dbReference type="SMART" id="SM00448">
    <property type="entry name" value="REC"/>
    <property type="match status" value="1"/>
</dbReference>
<name>A0ABY3CCI0_9GAMM</name>
<gene>
    <name evidence="6" type="ORF">EKO24_008060</name>
</gene>
<feature type="modified residue" description="4-aspartylphosphate" evidence="3">
    <location>
        <position position="60"/>
    </location>
</feature>
<protein>
    <submittedName>
        <fullName evidence="6">Response regulator transcription factor</fullName>
    </submittedName>
</protein>
<dbReference type="PROSITE" id="PS50043">
    <property type="entry name" value="HTH_LUXR_2"/>
    <property type="match status" value="1"/>
</dbReference>
<dbReference type="PANTHER" id="PTHR43214">
    <property type="entry name" value="TWO-COMPONENT RESPONSE REGULATOR"/>
    <property type="match status" value="1"/>
</dbReference>
<comment type="caution">
    <text evidence="6">The sequence shown here is derived from an EMBL/GenBank/DDBJ whole genome shotgun (WGS) entry which is preliminary data.</text>
</comment>
<dbReference type="PANTHER" id="PTHR43214:SF38">
    <property type="entry name" value="NITRATE_NITRITE RESPONSE REGULATOR PROTEIN NARL"/>
    <property type="match status" value="1"/>
</dbReference>
<evidence type="ECO:0000256" key="2">
    <source>
        <dbReference type="ARBA" id="ARBA00023125"/>
    </source>
</evidence>
<dbReference type="InterPro" id="IPR011006">
    <property type="entry name" value="CheY-like_superfamily"/>
</dbReference>
<sequence>MEFQPALINILVADRHELIRIGLRALSKDYESLRIIAEASRFDETLQLALQYKPTIILLDSLLDDGDCLEQIPRLLAHCPQARILLFTSDSQEETHLHALRLGVAGIVPKHQSAELLLKAIHAVSTGQLWFDRNLTQLVLQKQTNQIPKPASVAYTLNSRERRIACMSSKGLTAKKIATVLSLSEKTVRNQLTLIYEKLSVAGQVALCLQFSQLDFCDSPDFSCFRDKCPDKQG</sequence>
<dbReference type="Pfam" id="PF00072">
    <property type="entry name" value="Response_reg"/>
    <property type="match status" value="1"/>
</dbReference>
<keyword evidence="1 3" id="KW-0597">Phosphoprotein</keyword>
<dbReference type="SUPFAM" id="SSF46894">
    <property type="entry name" value="C-terminal effector domain of the bipartite response regulators"/>
    <property type="match status" value="1"/>
</dbReference>
<dbReference type="Gene3D" id="3.40.50.2300">
    <property type="match status" value="1"/>
</dbReference>
<accession>A0ABY3CCI0</accession>
<keyword evidence="7" id="KW-1185">Reference proteome</keyword>
<dbReference type="Proteomes" id="UP000733744">
    <property type="component" value="Unassembled WGS sequence"/>
</dbReference>
<organism evidence="6 7">
    <name type="scientific">Candidatus Methylobacter oryzae</name>
    <dbReference type="NCBI Taxonomy" id="2497749"/>
    <lineage>
        <taxon>Bacteria</taxon>
        <taxon>Pseudomonadati</taxon>
        <taxon>Pseudomonadota</taxon>
        <taxon>Gammaproteobacteria</taxon>
        <taxon>Methylococcales</taxon>
        <taxon>Methylococcaceae</taxon>
        <taxon>Methylobacter</taxon>
    </lineage>
</organism>
<dbReference type="Pfam" id="PF00196">
    <property type="entry name" value="GerE"/>
    <property type="match status" value="1"/>
</dbReference>
<dbReference type="InterPro" id="IPR001789">
    <property type="entry name" value="Sig_transdc_resp-reg_receiver"/>
</dbReference>
<dbReference type="PRINTS" id="PR00038">
    <property type="entry name" value="HTHLUXR"/>
</dbReference>
<dbReference type="InterPro" id="IPR058245">
    <property type="entry name" value="NreC/VraR/RcsB-like_REC"/>
</dbReference>
<keyword evidence="2" id="KW-0238">DNA-binding</keyword>